<dbReference type="Pfam" id="PF03693">
    <property type="entry name" value="ParD_antitoxin"/>
    <property type="match status" value="1"/>
</dbReference>
<gene>
    <name evidence="1" type="ORF">SBX37_10325</name>
    <name evidence="2" type="ORF">VIM7927_01208</name>
</gene>
<dbReference type="RefSeq" id="WP_087479952.1">
    <property type="nucleotide sequence ID" value="NZ_AP024883.1"/>
</dbReference>
<reference evidence="1 4" key="2">
    <citation type="submission" date="2023-11" db="EMBL/GenBank/DDBJ databases">
        <title>Plant-associative lifestyle of Vibrio porteresiae and its evolutionary dynamics.</title>
        <authorList>
            <person name="Rameshkumar N."/>
            <person name="Kirti K."/>
        </authorList>
    </citation>
    <scope>NUCLEOTIDE SEQUENCE [LARGE SCALE GENOMIC DNA]</scope>
    <source>
        <strain evidence="1 4">MSSRF38</strain>
    </source>
</reference>
<sequence>MQPDNTKLKTLQQLLAEGEQSGDTDYDLDELIGELDTQEAKQMDHIMEDNPDLSYAFVQQSLIAKAEKDAGELETYRFD</sequence>
<organism evidence="2 3">
    <name type="scientific">Vibrio mangrovi</name>
    <dbReference type="NCBI Taxonomy" id="474394"/>
    <lineage>
        <taxon>Bacteria</taxon>
        <taxon>Pseudomonadati</taxon>
        <taxon>Pseudomonadota</taxon>
        <taxon>Gammaproteobacteria</taxon>
        <taxon>Vibrionales</taxon>
        <taxon>Vibrionaceae</taxon>
        <taxon>Vibrio</taxon>
    </lineage>
</organism>
<reference evidence="2 3" key="1">
    <citation type="submission" date="2017-05" db="EMBL/GenBank/DDBJ databases">
        <authorList>
            <person name="Song R."/>
            <person name="Chenine A.L."/>
            <person name="Ruprecht R.M."/>
        </authorList>
    </citation>
    <scope>NUCLEOTIDE SEQUENCE [LARGE SCALE GENOMIC DNA]</scope>
    <source>
        <strain evidence="2 3">CECT 7927</strain>
    </source>
</reference>
<evidence type="ECO:0000313" key="1">
    <source>
        <dbReference type="EMBL" id="MDW6003242.1"/>
    </source>
</evidence>
<keyword evidence="4" id="KW-1185">Reference proteome</keyword>
<evidence type="ECO:0000313" key="4">
    <source>
        <dbReference type="Proteomes" id="UP001283366"/>
    </source>
</evidence>
<dbReference type="Proteomes" id="UP000196125">
    <property type="component" value="Unassembled WGS sequence"/>
</dbReference>
<dbReference type="InterPro" id="IPR022789">
    <property type="entry name" value="ParD"/>
</dbReference>
<dbReference type="EMBL" id="JAWRCO010000001">
    <property type="protein sequence ID" value="MDW6003242.1"/>
    <property type="molecule type" value="Genomic_DNA"/>
</dbReference>
<accession>A0A1Y6IT24</accession>
<evidence type="ECO:0000313" key="3">
    <source>
        <dbReference type="Proteomes" id="UP000196125"/>
    </source>
</evidence>
<evidence type="ECO:0000313" key="2">
    <source>
        <dbReference type="EMBL" id="SMR99970.1"/>
    </source>
</evidence>
<proteinExistence type="predicted"/>
<dbReference type="AlphaFoldDB" id="A0A1Y6IT24"/>
<protein>
    <submittedName>
        <fullName evidence="1">Type II toxin-antitoxin system ParD family antitoxin</fullName>
    </submittedName>
</protein>
<dbReference type="Proteomes" id="UP001283366">
    <property type="component" value="Unassembled WGS sequence"/>
</dbReference>
<dbReference type="EMBL" id="FXXI01000001">
    <property type="protein sequence ID" value="SMR99970.1"/>
    <property type="molecule type" value="Genomic_DNA"/>
</dbReference>
<dbReference type="OrthoDB" id="5422561at2"/>
<name>A0A1Y6IT24_9VIBR</name>